<reference evidence="2" key="1">
    <citation type="journal article" date="2019" name="Int. J. Syst. Evol. Microbiol.">
        <title>The Global Catalogue of Microorganisms (GCM) 10K type strain sequencing project: providing services to taxonomists for standard genome sequencing and annotation.</title>
        <authorList>
            <consortium name="The Broad Institute Genomics Platform"/>
            <consortium name="The Broad Institute Genome Sequencing Center for Infectious Disease"/>
            <person name="Wu L."/>
            <person name="Ma J."/>
        </authorList>
    </citation>
    <scope>NUCLEOTIDE SEQUENCE [LARGE SCALE GENOMIC DNA]</scope>
    <source>
        <strain evidence="2">CGMCC 1.12478</strain>
    </source>
</reference>
<evidence type="ECO:0000313" key="2">
    <source>
        <dbReference type="Proteomes" id="UP000645462"/>
    </source>
</evidence>
<proteinExistence type="predicted"/>
<comment type="caution">
    <text evidence="1">The sequence shown here is derived from an EMBL/GenBank/DDBJ whole genome shotgun (WGS) entry which is preliminary data.</text>
</comment>
<keyword evidence="2" id="KW-1185">Reference proteome</keyword>
<evidence type="ECO:0000313" key="1">
    <source>
        <dbReference type="EMBL" id="GGC19691.1"/>
    </source>
</evidence>
<sequence>MSTIYLMEAANLFCGDDDPTASKHLTLTELQLPNLQEAYQDHQPGGSRVQIEVAVGIQKLEASFKLAGWDPDLLAQFGLGASARKKFTAYGVIRNKRSGAAIEAKAVLEGRLGAASPDVFQRGEMQGFDYTISEILHYELHFEGTETYYWDFFTSDWRVNGVSQNADERAILRIPGGL</sequence>
<evidence type="ECO:0008006" key="3">
    <source>
        <dbReference type="Google" id="ProtNLM"/>
    </source>
</evidence>
<accession>A0ABQ1L547</accession>
<name>A0ABQ1L547_9RHOB</name>
<gene>
    <name evidence="1" type="ORF">GCM10011363_40490</name>
</gene>
<protein>
    <recommendedName>
        <fullName evidence="3">Phage tail protein</fullName>
    </recommendedName>
</protein>
<dbReference type="Pfam" id="PF04985">
    <property type="entry name" value="Phage_tube"/>
    <property type="match status" value="1"/>
</dbReference>
<organism evidence="1 2">
    <name type="scientific">Marivita lacus</name>
    <dbReference type="NCBI Taxonomy" id="1323742"/>
    <lineage>
        <taxon>Bacteria</taxon>
        <taxon>Pseudomonadati</taxon>
        <taxon>Pseudomonadota</taxon>
        <taxon>Alphaproteobacteria</taxon>
        <taxon>Rhodobacterales</taxon>
        <taxon>Roseobacteraceae</taxon>
        <taxon>Marivita</taxon>
    </lineage>
</organism>
<dbReference type="EMBL" id="BMFC01000016">
    <property type="protein sequence ID" value="GGC19691.1"/>
    <property type="molecule type" value="Genomic_DNA"/>
</dbReference>
<dbReference type="Proteomes" id="UP000645462">
    <property type="component" value="Unassembled WGS sequence"/>
</dbReference>
<dbReference type="InterPro" id="IPR006498">
    <property type="entry name" value="Tail_tube"/>
</dbReference>
<dbReference type="RefSeq" id="WP_188483911.1">
    <property type="nucleotide sequence ID" value="NZ_BMFC01000016.1"/>
</dbReference>